<dbReference type="Gene3D" id="3.40.50.12660">
    <property type="match status" value="1"/>
</dbReference>
<dbReference type="PANTHER" id="PTHR48104">
    <property type="entry name" value="METACASPASE-4"/>
    <property type="match status" value="1"/>
</dbReference>
<dbReference type="EMBL" id="JANBPK010000747">
    <property type="protein sequence ID" value="KAJ2933307.1"/>
    <property type="molecule type" value="Genomic_DNA"/>
</dbReference>
<accession>A0A9W8MKI6</accession>
<feature type="region of interest" description="Disordered" evidence="2">
    <location>
        <begin position="1"/>
        <end position="50"/>
    </location>
</feature>
<feature type="compositionally biased region" description="Acidic residues" evidence="2">
    <location>
        <begin position="1"/>
        <end position="45"/>
    </location>
</feature>
<keyword evidence="5" id="KW-1185">Reference proteome</keyword>
<comment type="caution">
    <text evidence="4">The sequence shown here is derived from an EMBL/GenBank/DDBJ whole genome shotgun (WGS) entry which is preliminary data.</text>
</comment>
<name>A0A9W8MKI6_9AGAR</name>
<feature type="non-terminal residue" evidence="4">
    <location>
        <position position="1"/>
    </location>
</feature>
<sequence>MPRDYDEEENEYPEEEQEEQPEEETEEAPEEEQEERDGGEEEEGESWSYSTCSGNKKAVFIGINYAGSAAPLNGCHNDVENLHTFVTENWGYSDAEIKILLDNDEDEETQPTGENIRAALNWLVEGASQNDALFLHYSGHGGNQEDTDGDEHDGTDETICPIDYEENGQIVDDELHEILVKPLPRGCRLTVIFDCCHSGSGLDLPYTYGTDGLVKASSSLGHSKEAIEAAMQAHSEGNADALALAARHLSLAATGQADAAHELTKATKTSPADVIFLSGCKDIQTSADANIGGEATGALSHAFVKTLTENSEQSYTDLLNNIRQILEGEYSQIPQLSSSHPIDTSLTFII</sequence>
<protein>
    <recommendedName>
        <fullName evidence="3">Peptidase C14 caspase domain-containing protein</fullName>
    </recommendedName>
</protein>
<proteinExistence type="inferred from homology"/>
<evidence type="ECO:0000313" key="4">
    <source>
        <dbReference type="EMBL" id="KAJ2933307.1"/>
    </source>
</evidence>
<dbReference type="InterPro" id="IPR050452">
    <property type="entry name" value="Metacaspase"/>
</dbReference>
<evidence type="ECO:0000256" key="2">
    <source>
        <dbReference type="SAM" id="MobiDB-lite"/>
    </source>
</evidence>
<dbReference type="Proteomes" id="UP001140091">
    <property type="component" value="Unassembled WGS sequence"/>
</dbReference>
<dbReference type="PANTHER" id="PTHR48104:SF30">
    <property type="entry name" value="METACASPASE-1"/>
    <property type="match status" value="1"/>
</dbReference>
<organism evidence="4 5">
    <name type="scientific">Candolleomyces eurysporus</name>
    <dbReference type="NCBI Taxonomy" id="2828524"/>
    <lineage>
        <taxon>Eukaryota</taxon>
        <taxon>Fungi</taxon>
        <taxon>Dikarya</taxon>
        <taxon>Basidiomycota</taxon>
        <taxon>Agaricomycotina</taxon>
        <taxon>Agaricomycetes</taxon>
        <taxon>Agaricomycetidae</taxon>
        <taxon>Agaricales</taxon>
        <taxon>Agaricineae</taxon>
        <taxon>Psathyrellaceae</taxon>
        <taxon>Candolleomyces</taxon>
    </lineage>
</organism>
<dbReference type="AlphaFoldDB" id="A0A9W8MKI6"/>
<evidence type="ECO:0000313" key="5">
    <source>
        <dbReference type="Proteomes" id="UP001140091"/>
    </source>
</evidence>
<comment type="similarity">
    <text evidence="1">Belongs to the peptidase C14B family.</text>
</comment>
<feature type="domain" description="Peptidase C14 caspase" evidence="3">
    <location>
        <begin position="56"/>
        <end position="341"/>
    </location>
</feature>
<dbReference type="GO" id="GO:0006508">
    <property type="term" value="P:proteolysis"/>
    <property type="evidence" value="ECO:0007669"/>
    <property type="project" value="InterPro"/>
</dbReference>
<dbReference type="GO" id="GO:0005737">
    <property type="term" value="C:cytoplasm"/>
    <property type="evidence" value="ECO:0007669"/>
    <property type="project" value="TreeGrafter"/>
</dbReference>
<dbReference type="Pfam" id="PF00656">
    <property type="entry name" value="Peptidase_C14"/>
    <property type="match status" value="1"/>
</dbReference>
<gene>
    <name evidence="4" type="ORF">H1R20_g3780</name>
</gene>
<dbReference type="InterPro" id="IPR011600">
    <property type="entry name" value="Pept_C14_caspase"/>
</dbReference>
<reference evidence="4" key="1">
    <citation type="submission" date="2022-06" db="EMBL/GenBank/DDBJ databases">
        <title>Genome Sequence of Candolleomyces eurysporus.</title>
        <authorList>
            <person name="Buettner E."/>
        </authorList>
    </citation>
    <scope>NUCLEOTIDE SEQUENCE</scope>
    <source>
        <strain evidence="4">VTCC 930004</strain>
    </source>
</reference>
<dbReference type="OrthoDB" id="3223806at2759"/>
<evidence type="ECO:0000259" key="3">
    <source>
        <dbReference type="Pfam" id="PF00656"/>
    </source>
</evidence>
<evidence type="ECO:0000256" key="1">
    <source>
        <dbReference type="ARBA" id="ARBA00009005"/>
    </source>
</evidence>
<dbReference type="GO" id="GO:0004197">
    <property type="term" value="F:cysteine-type endopeptidase activity"/>
    <property type="evidence" value="ECO:0007669"/>
    <property type="project" value="InterPro"/>
</dbReference>